<dbReference type="EMBL" id="BKCJ010007901">
    <property type="protein sequence ID" value="GEU79577.1"/>
    <property type="molecule type" value="Genomic_DNA"/>
</dbReference>
<protein>
    <submittedName>
        <fullName evidence="1">Zinc finger, PMZ-type</fullName>
    </submittedName>
</protein>
<sequence length="338" mass="38377">MHTRAPNSALVEPLPKPEQTLNRRLRRRNRRVPFKRPEHPRIIFPPILDINYFRYFLNILENYNPMDDEPMWAIDRIVAPTLGSAIIIPETAEFAIKGKSVPEKNRCITVNLHHDGVFIMSPFEYVFGDEKQITDIHFEGTPLKLGIKIIKTDSDVDEFVNFGYQNKWQVNLYVEHSGYDALDIRDQEETMADDGTQNQESFLNLILIYATREKQIIRKRARVRVFCWGEVGKIMGVVGYGGEAAGKGEVSTPSITGSLACGTLNCGCDGCGEKYCGCDDCCGKYWVVEYFLDSRNFGSRMVVVVDDTTIVLDKLDRVIIVFQKEDTATKNLSFVTPG</sequence>
<reference evidence="1" key="1">
    <citation type="journal article" date="2019" name="Sci. Rep.">
        <title>Draft genome of Tanacetum cinerariifolium, the natural source of mosquito coil.</title>
        <authorList>
            <person name="Yamashiro T."/>
            <person name="Shiraishi A."/>
            <person name="Satake H."/>
            <person name="Nakayama K."/>
        </authorList>
    </citation>
    <scope>NUCLEOTIDE SEQUENCE</scope>
</reference>
<gene>
    <name evidence="1" type="ORF">Tci_051555</name>
</gene>
<proteinExistence type="predicted"/>
<evidence type="ECO:0000313" key="1">
    <source>
        <dbReference type="EMBL" id="GEU79577.1"/>
    </source>
</evidence>
<organism evidence="1">
    <name type="scientific">Tanacetum cinerariifolium</name>
    <name type="common">Dalmatian daisy</name>
    <name type="synonym">Chrysanthemum cinerariifolium</name>
    <dbReference type="NCBI Taxonomy" id="118510"/>
    <lineage>
        <taxon>Eukaryota</taxon>
        <taxon>Viridiplantae</taxon>
        <taxon>Streptophyta</taxon>
        <taxon>Embryophyta</taxon>
        <taxon>Tracheophyta</taxon>
        <taxon>Spermatophyta</taxon>
        <taxon>Magnoliopsida</taxon>
        <taxon>eudicotyledons</taxon>
        <taxon>Gunneridae</taxon>
        <taxon>Pentapetalae</taxon>
        <taxon>asterids</taxon>
        <taxon>campanulids</taxon>
        <taxon>Asterales</taxon>
        <taxon>Asteraceae</taxon>
        <taxon>Asteroideae</taxon>
        <taxon>Anthemideae</taxon>
        <taxon>Anthemidinae</taxon>
        <taxon>Tanacetum</taxon>
    </lineage>
</organism>
<dbReference type="AlphaFoldDB" id="A0A6L2N2A8"/>
<accession>A0A6L2N2A8</accession>
<comment type="caution">
    <text evidence="1">The sequence shown here is derived from an EMBL/GenBank/DDBJ whole genome shotgun (WGS) entry which is preliminary data.</text>
</comment>
<name>A0A6L2N2A8_TANCI</name>